<evidence type="ECO:0000256" key="1">
    <source>
        <dbReference type="SAM" id="MobiDB-lite"/>
    </source>
</evidence>
<evidence type="ECO:0000313" key="4">
    <source>
        <dbReference type="RefSeq" id="XP_016730157.1"/>
    </source>
</evidence>
<protein>
    <recommendedName>
        <fullName evidence="2">Retrotransposon gag domain-containing protein</fullName>
    </recommendedName>
</protein>
<evidence type="ECO:0000313" key="3">
    <source>
        <dbReference type="Proteomes" id="UP000818029"/>
    </source>
</evidence>
<dbReference type="Proteomes" id="UP000818029">
    <property type="component" value="Chromosome A05"/>
</dbReference>
<dbReference type="InterPro" id="IPR005162">
    <property type="entry name" value="Retrotrans_gag_dom"/>
</dbReference>
<dbReference type="PANTHER" id="PTHR32108">
    <property type="entry name" value="DNA-DIRECTED RNA POLYMERASE SUBUNIT ALPHA"/>
    <property type="match status" value="1"/>
</dbReference>
<dbReference type="AlphaFoldDB" id="A0A1U8MTJ6"/>
<gene>
    <name evidence="4" type="primary">LOC107941131</name>
</gene>
<feature type="region of interest" description="Disordered" evidence="1">
    <location>
        <begin position="475"/>
        <end position="511"/>
    </location>
</feature>
<sequence length="531" mass="60701">METVDYHGGINAKDLSLVPNLVLPPKFKTPEFEKYNRTSCPETHVTMFCRKMIGYVNNDQLLIHYFQDSLIGSAAKWYNQLSHAQIGSWKDLAQTFMKQYGHVTDIAPDRITLQNMEKKPNESFRQYAQRWREMAMQVQPPLLGKETTMLFINTLKAPFINHMLGSTAKSFSDIVMSGEMIENAVRCGKIEAGESAKRSALRRKENEMNNASIYNKGYSKPVTVSQPRAVTASHQGSARQDSNPRPNTERVQFTPIIMMYRELYQNLFDAHVVSLFYLKPIQPLFPKWYDANAQCEYHTGIARHTIVNCMAFKKLIERFIKMGIVKFDDPIGPNMVGNSLPRYSDNGVNAIVENGRRRTKMDVSERLIENKEIEFFEYTEVPKGEDVYTSEQGPTNKVHEVSHPVVIISRPRANEVGVPIAPNVIIQKSVAFPYKDSKRVPWNYDCNVTIPEGENPTGTSEKGQDEGFYTCSERRYTPNTKAEPVKGKSVVVKQEKEKTTRPESPINEPITENEAKEFLKFLKHSEYSIVE</sequence>
<reference evidence="3" key="1">
    <citation type="journal article" date="2020" name="Nat. Genet.">
        <title>Genomic diversifications of five Gossypium allopolyploid species and their impact on cotton improvement.</title>
        <authorList>
            <person name="Chen Z.J."/>
            <person name="Sreedasyam A."/>
            <person name="Ando A."/>
            <person name="Song Q."/>
            <person name="De Santiago L.M."/>
            <person name="Hulse-Kemp A.M."/>
            <person name="Ding M."/>
            <person name="Ye W."/>
            <person name="Kirkbride R.C."/>
            <person name="Jenkins J."/>
            <person name="Plott C."/>
            <person name="Lovell J."/>
            <person name="Lin Y.M."/>
            <person name="Vaughn R."/>
            <person name="Liu B."/>
            <person name="Simpson S."/>
            <person name="Scheffler B.E."/>
            <person name="Wen L."/>
            <person name="Saski C.A."/>
            <person name="Grover C.E."/>
            <person name="Hu G."/>
            <person name="Conover J.L."/>
            <person name="Carlson J.W."/>
            <person name="Shu S."/>
            <person name="Boston L.B."/>
            <person name="Williams M."/>
            <person name="Peterson D.G."/>
            <person name="McGee K."/>
            <person name="Jones D.C."/>
            <person name="Wendel J.F."/>
            <person name="Stelly D.M."/>
            <person name="Grimwood J."/>
            <person name="Schmutz J."/>
        </authorList>
    </citation>
    <scope>NUCLEOTIDE SEQUENCE [LARGE SCALE GENOMIC DNA]</scope>
    <source>
        <strain evidence="3">cv. TM-1</strain>
    </source>
</reference>
<keyword evidence="3" id="KW-1185">Reference proteome</keyword>
<reference evidence="4" key="2">
    <citation type="submission" date="2025-08" db="UniProtKB">
        <authorList>
            <consortium name="RefSeq"/>
        </authorList>
    </citation>
    <scope>IDENTIFICATION</scope>
</reference>
<dbReference type="GeneID" id="107941131"/>
<dbReference type="PANTHER" id="PTHR32108:SF5">
    <property type="entry name" value="DYNACTIN SUBUNIT 1-LIKE"/>
    <property type="match status" value="1"/>
</dbReference>
<proteinExistence type="predicted"/>
<dbReference type="Pfam" id="PF03732">
    <property type="entry name" value="Retrotrans_gag"/>
    <property type="match status" value="1"/>
</dbReference>
<dbReference type="PaxDb" id="3635-A0A1U8MTJ6"/>
<feature type="domain" description="Retrotransposon gag" evidence="2">
    <location>
        <begin position="66"/>
        <end position="139"/>
    </location>
</feature>
<organism evidence="3 4">
    <name type="scientific">Gossypium hirsutum</name>
    <name type="common">Upland cotton</name>
    <name type="synonym">Gossypium mexicanum</name>
    <dbReference type="NCBI Taxonomy" id="3635"/>
    <lineage>
        <taxon>Eukaryota</taxon>
        <taxon>Viridiplantae</taxon>
        <taxon>Streptophyta</taxon>
        <taxon>Embryophyta</taxon>
        <taxon>Tracheophyta</taxon>
        <taxon>Spermatophyta</taxon>
        <taxon>Magnoliopsida</taxon>
        <taxon>eudicotyledons</taxon>
        <taxon>Gunneridae</taxon>
        <taxon>Pentapetalae</taxon>
        <taxon>rosids</taxon>
        <taxon>malvids</taxon>
        <taxon>Malvales</taxon>
        <taxon>Malvaceae</taxon>
        <taxon>Malvoideae</taxon>
        <taxon>Gossypium</taxon>
    </lineage>
</organism>
<dbReference type="RefSeq" id="XP_016730157.1">
    <property type="nucleotide sequence ID" value="XM_016874668.1"/>
</dbReference>
<feature type="region of interest" description="Disordered" evidence="1">
    <location>
        <begin position="225"/>
        <end position="248"/>
    </location>
</feature>
<dbReference type="KEGG" id="ghi:107941131"/>
<accession>A0A1U8MTJ6</accession>
<name>A0A1U8MTJ6_GOSHI</name>
<evidence type="ECO:0000259" key="2">
    <source>
        <dbReference type="Pfam" id="PF03732"/>
    </source>
</evidence>